<keyword evidence="3 5" id="KW-1133">Transmembrane helix</keyword>
<dbReference type="InterPro" id="IPR036259">
    <property type="entry name" value="MFS_trans_sf"/>
</dbReference>
<evidence type="ECO:0000256" key="1">
    <source>
        <dbReference type="ARBA" id="ARBA00004141"/>
    </source>
</evidence>
<dbReference type="InterPro" id="IPR011701">
    <property type="entry name" value="MFS"/>
</dbReference>
<dbReference type="SUPFAM" id="SSF103473">
    <property type="entry name" value="MFS general substrate transporter"/>
    <property type="match status" value="1"/>
</dbReference>
<keyword evidence="10" id="KW-1185">Reference proteome</keyword>
<evidence type="ECO:0000256" key="2">
    <source>
        <dbReference type="ARBA" id="ARBA00022692"/>
    </source>
</evidence>
<feature type="transmembrane region" description="Helical" evidence="5">
    <location>
        <begin position="316"/>
        <end position="335"/>
    </location>
</feature>
<dbReference type="EMBL" id="CAJFDI010000004">
    <property type="protein sequence ID" value="CAD5227334.1"/>
    <property type="molecule type" value="Genomic_DNA"/>
</dbReference>
<dbReference type="Proteomes" id="UP000095284">
    <property type="component" value="Unplaced"/>
</dbReference>
<evidence type="ECO:0000313" key="11">
    <source>
        <dbReference type="WBParaSite" id="BXY_0806800.1"/>
    </source>
</evidence>
<dbReference type="SMR" id="A0A1I7S4Y4"/>
<feature type="transmembrane region" description="Helical" evidence="5">
    <location>
        <begin position="153"/>
        <end position="174"/>
    </location>
</feature>
<proteinExistence type="predicted"/>
<feature type="transmembrane region" description="Helical" evidence="5">
    <location>
        <begin position="243"/>
        <end position="264"/>
    </location>
</feature>
<dbReference type="GO" id="GO:0022857">
    <property type="term" value="F:transmembrane transporter activity"/>
    <property type="evidence" value="ECO:0007669"/>
    <property type="project" value="InterPro"/>
</dbReference>
<name>A0A1I7S4Y4_BURXY</name>
<feature type="transmembrane region" description="Helical" evidence="5">
    <location>
        <begin position="56"/>
        <end position="75"/>
    </location>
</feature>
<dbReference type="Gene3D" id="1.20.1250.20">
    <property type="entry name" value="MFS general substrate transporter like domains"/>
    <property type="match status" value="1"/>
</dbReference>
<evidence type="ECO:0000313" key="8">
    <source>
        <dbReference type="EMBL" id="CAG9117500.1"/>
    </source>
</evidence>
<keyword evidence="2 5" id="KW-0812">Transmembrane</keyword>
<evidence type="ECO:0000313" key="10">
    <source>
        <dbReference type="Proteomes" id="UP000659654"/>
    </source>
</evidence>
<evidence type="ECO:0000256" key="4">
    <source>
        <dbReference type="ARBA" id="ARBA00023136"/>
    </source>
</evidence>
<dbReference type="GO" id="GO:0016020">
    <property type="term" value="C:membrane"/>
    <property type="evidence" value="ECO:0007669"/>
    <property type="project" value="UniProtKB-SubCell"/>
</dbReference>
<dbReference type="eggNOG" id="KOG2816">
    <property type="taxonomic scope" value="Eukaryota"/>
</dbReference>
<evidence type="ECO:0000256" key="5">
    <source>
        <dbReference type="SAM" id="Phobius"/>
    </source>
</evidence>
<feature type="domain" description="Major facilitator superfamily (MFS) profile" evidence="6">
    <location>
        <begin position="1"/>
        <end position="430"/>
    </location>
</feature>
<evidence type="ECO:0000259" key="6">
    <source>
        <dbReference type="PROSITE" id="PS50850"/>
    </source>
</evidence>
<gene>
    <name evidence="7" type="ORF">BXYJ_LOCUS9879</name>
</gene>
<reference evidence="8" key="2">
    <citation type="submission" date="2020-08" db="EMBL/GenBank/DDBJ databases">
        <authorList>
            <person name="Kikuchi T."/>
        </authorList>
    </citation>
    <scope>NUCLEOTIDE SEQUENCE</scope>
    <source>
        <strain evidence="7">Ka4C1</strain>
    </source>
</reference>
<dbReference type="OrthoDB" id="419734at2759"/>
<dbReference type="InterPro" id="IPR020846">
    <property type="entry name" value="MFS_dom"/>
</dbReference>
<dbReference type="PROSITE" id="PS50850">
    <property type="entry name" value="MFS"/>
    <property type="match status" value="1"/>
</dbReference>
<reference evidence="11" key="1">
    <citation type="submission" date="2016-11" db="UniProtKB">
        <authorList>
            <consortium name="WormBaseParasite"/>
        </authorList>
    </citation>
    <scope>IDENTIFICATION</scope>
</reference>
<dbReference type="WBParaSite" id="BXY_0806800.1">
    <property type="protein sequence ID" value="BXY_0806800.1"/>
    <property type="gene ID" value="BXY_0806800"/>
</dbReference>
<feature type="transmembrane region" description="Helical" evidence="5">
    <location>
        <begin position="87"/>
        <end position="108"/>
    </location>
</feature>
<accession>A0A1I7S4Y4</accession>
<dbReference type="AlphaFoldDB" id="A0A1I7S4Y4"/>
<feature type="transmembrane region" description="Helical" evidence="5">
    <location>
        <begin position="341"/>
        <end position="361"/>
    </location>
</feature>
<dbReference type="Proteomes" id="UP000582659">
    <property type="component" value="Unassembled WGS sequence"/>
</dbReference>
<comment type="subcellular location">
    <subcellularLocation>
        <location evidence="1">Membrane</location>
        <topology evidence="1">Multi-pass membrane protein</topology>
    </subcellularLocation>
</comment>
<feature type="transmembrane region" description="Helical" evidence="5">
    <location>
        <begin position="405"/>
        <end position="425"/>
    </location>
</feature>
<organism evidence="9 11">
    <name type="scientific">Bursaphelenchus xylophilus</name>
    <name type="common">Pinewood nematode worm</name>
    <name type="synonym">Aphelenchoides xylophilus</name>
    <dbReference type="NCBI Taxonomy" id="6326"/>
    <lineage>
        <taxon>Eukaryota</taxon>
        <taxon>Metazoa</taxon>
        <taxon>Ecdysozoa</taxon>
        <taxon>Nematoda</taxon>
        <taxon>Chromadorea</taxon>
        <taxon>Rhabditida</taxon>
        <taxon>Tylenchina</taxon>
        <taxon>Tylenchomorpha</taxon>
        <taxon>Aphelenchoidea</taxon>
        <taxon>Aphelenchoididae</taxon>
        <taxon>Bursaphelenchus</taxon>
    </lineage>
</organism>
<dbReference type="Pfam" id="PF07690">
    <property type="entry name" value="MFS_1"/>
    <property type="match status" value="1"/>
</dbReference>
<dbReference type="PANTHER" id="PTHR23507">
    <property type="entry name" value="ZGC:174356"/>
    <property type="match status" value="1"/>
</dbReference>
<protein>
    <submittedName>
        <fullName evidence="7">(pine wood nematode) hypothetical protein</fullName>
    </submittedName>
    <submittedName>
        <fullName evidence="11">MFS domain-containing protein</fullName>
    </submittedName>
</protein>
<evidence type="ECO:0000313" key="7">
    <source>
        <dbReference type="EMBL" id="CAD5227334.1"/>
    </source>
</evidence>
<keyword evidence="4 5" id="KW-0472">Membrane</keyword>
<evidence type="ECO:0000313" key="9">
    <source>
        <dbReference type="Proteomes" id="UP000095284"/>
    </source>
</evidence>
<feature type="transmembrane region" description="Helical" evidence="5">
    <location>
        <begin position="114"/>
        <end position="132"/>
    </location>
</feature>
<feature type="transmembrane region" description="Helical" evidence="5">
    <location>
        <begin position="180"/>
        <end position="202"/>
    </location>
</feature>
<dbReference type="Proteomes" id="UP000659654">
    <property type="component" value="Unassembled WGS sequence"/>
</dbReference>
<sequence length="445" mass="49974">MFLYMTSSFIRMPVYNSMMYEKVCWHRFDYDNSTVDCTNSTQIRSDTDIHEDFNRFYLTSSLCLLVPSLVFTALLGSLSDAWSSKKAMVVPFVGLMLCNINYVIQASFMHFDPYYVVISDVLFGIFGGYSAIISTMFSHSIKVTSFEDRSERVALLEGAIGLGATIGSFTSGSLRQATSYAVAFIIIGILNFLSAVYIMIFAEDPPLMDNGENRNQMSSIADGIKKRLMDYGRIFTVTRESCLRGLIFASFLALSIELFSYSGVSDILFSFLLHRFAWTDKEYGFFRGLSSALGCVMTLVGYPLLRKRANWSNASLAILGVLMKMIFLIVLATSYSEFLTYLTVIPQSFTRFVASGLRAMIGQFILDSEQGRIFALIAVVESIASIFATTIFNGLYPKTLDTFDGLIFLCTAIALSLPLFIILGVRRKMKTAWADDEELERLRRE</sequence>
<dbReference type="PANTHER" id="PTHR23507:SF1">
    <property type="entry name" value="FI18259P1-RELATED"/>
    <property type="match status" value="1"/>
</dbReference>
<feature type="transmembrane region" description="Helical" evidence="5">
    <location>
        <begin position="284"/>
        <end position="304"/>
    </location>
</feature>
<evidence type="ECO:0000256" key="3">
    <source>
        <dbReference type="ARBA" id="ARBA00022989"/>
    </source>
</evidence>
<dbReference type="EMBL" id="CAJFCV020000004">
    <property type="protein sequence ID" value="CAG9117500.1"/>
    <property type="molecule type" value="Genomic_DNA"/>
</dbReference>
<feature type="transmembrane region" description="Helical" evidence="5">
    <location>
        <begin position="373"/>
        <end position="393"/>
    </location>
</feature>